<comment type="function">
    <text evidence="1">Catalyzes the reduction of fatty acyl-CoA to fatty alcohols.</text>
</comment>
<dbReference type="GO" id="GO:0035336">
    <property type="term" value="P:long-chain fatty-acyl-CoA metabolic process"/>
    <property type="evidence" value="ECO:0007669"/>
    <property type="project" value="TreeGrafter"/>
</dbReference>
<dbReference type="SUPFAM" id="SSF51735">
    <property type="entry name" value="NAD(P)-binding Rossmann-fold domains"/>
    <property type="match status" value="1"/>
</dbReference>
<keyword evidence="4" id="KW-1185">Reference proteome</keyword>
<dbReference type="GO" id="GO:0080019">
    <property type="term" value="F:alcohol-forming very long-chain fatty acyl-CoA reductase activity"/>
    <property type="evidence" value="ECO:0007669"/>
    <property type="project" value="InterPro"/>
</dbReference>
<dbReference type="EC" id="1.2.1.84" evidence="1"/>
<dbReference type="InterPro" id="IPR013120">
    <property type="entry name" value="FAR_NAD-bd"/>
</dbReference>
<dbReference type="InterPro" id="IPR026055">
    <property type="entry name" value="FAR"/>
</dbReference>
<dbReference type="OrthoDB" id="429813at2759"/>
<comment type="caution">
    <text evidence="3">The sequence shown here is derived from an EMBL/GenBank/DDBJ whole genome shotgun (WGS) entry which is preliminary data.</text>
</comment>
<dbReference type="PANTHER" id="PTHR11011">
    <property type="entry name" value="MALE STERILITY PROTEIN 2-RELATED"/>
    <property type="match status" value="1"/>
</dbReference>
<keyword evidence="1" id="KW-0444">Lipid biosynthesis</keyword>
<keyword evidence="1" id="KW-1133">Transmembrane helix</keyword>
<dbReference type="Pfam" id="PF07993">
    <property type="entry name" value="NAD_binding_4"/>
    <property type="match status" value="1"/>
</dbReference>
<keyword evidence="1" id="KW-0472">Membrane</keyword>
<dbReference type="Gene3D" id="3.40.50.720">
    <property type="entry name" value="NAD(P)-binding Rossmann-like Domain"/>
    <property type="match status" value="1"/>
</dbReference>
<evidence type="ECO:0000256" key="1">
    <source>
        <dbReference type="RuleBase" id="RU363097"/>
    </source>
</evidence>
<dbReference type="Proteomes" id="UP000499080">
    <property type="component" value="Unassembled WGS sequence"/>
</dbReference>
<dbReference type="EMBL" id="BGPR01056540">
    <property type="protein sequence ID" value="GBO33023.1"/>
    <property type="molecule type" value="Genomic_DNA"/>
</dbReference>
<keyword evidence="1" id="KW-0443">Lipid metabolism</keyword>
<dbReference type="AlphaFoldDB" id="A0A4Y2W5Q7"/>
<dbReference type="InterPro" id="IPR036291">
    <property type="entry name" value="NAD(P)-bd_dom_sf"/>
</dbReference>
<sequence length="82" mass="9392">MFGLGFEDQKFSRVADFYDGKTVFVTGAAGFIGAILLETLLRCCPGIKSIYILLRSKKNVQPEARKEQIFDKKVWKQELLYI</sequence>
<dbReference type="GO" id="GO:0102965">
    <property type="term" value="F:alcohol-forming long-chain fatty acyl-CoA reductase activity"/>
    <property type="evidence" value="ECO:0007669"/>
    <property type="project" value="UniProtKB-EC"/>
</dbReference>
<dbReference type="GO" id="GO:0005777">
    <property type="term" value="C:peroxisome"/>
    <property type="evidence" value="ECO:0007669"/>
    <property type="project" value="TreeGrafter"/>
</dbReference>
<accession>A0A4Y2W5Q7</accession>
<proteinExistence type="inferred from homology"/>
<evidence type="ECO:0000259" key="2">
    <source>
        <dbReference type="Pfam" id="PF07993"/>
    </source>
</evidence>
<protein>
    <recommendedName>
        <fullName evidence="1">Fatty acyl-CoA reductase</fullName>
        <ecNumber evidence="1">1.2.1.84</ecNumber>
    </recommendedName>
</protein>
<evidence type="ECO:0000313" key="3">
    <source>
        <dbReference type="EMBL" id="GBO33023.1"/>
    </source>
</evidence>
<comment type="catalytic activity">
    <reaction evidence="1">
        <text>a long-chain fatty acyl-CoA + 2 NADPH + 2 H(+) = a long-chain primary fatty alcohol + 2 NADP(+) + CoA</text>
        <dbReference type="Rhea" id="RHEA:52716"/>
        <dbReference type="ChEBI" id="CHEBI:15378"/>
        <dbReference type="ChEBI" id="CHEBI:57287"/>
        <dbReference type="ChEBI" id="CHEBI:57783"/>
        <dbReference type="ChEBI" id="CHEBI:58349"/>
        <dbReference type="ChEBI" id="CHEBI:77396"/>
        <dbReference type="ChEBI" id="CHEBI:83139"/>
        <dbReference type="EC" id="1.2.1.84"/>
    </reaction>
</comment>
<evidence type="ECO:0000313" key="4">
    <source>
        <dbReference type="Proteomes" id="UP000499080"/>
    </source>
</evidence>
<comment type="similarity">
    <text evidence="1">Belongs to the fatty acyl-CoA reductase family.</text>
</comment>
<dbReference type="PANTHER" id="PTHR11011:SF45">
    <property type="entry name" value="FATTY ACYL-COA REDUCTASE CG8306-RELATED"/>
    <property type="match status" value="1"/>
</dbReference>
<keyword evidence="1" id="KW-0560">Oxidoreductase</keyword>
<keyword evidence="1" id="KW-0812">Transmembrane</keyword>
<name>A0A4Y2W5Q7_ARAVE</name>
<reference evidence="3 4" key="1">
    <citation type="journal article" date="2019" name="Sci. Rep.">
        <title>Orb-weaving spider Araneus ventricosus genome elucidates the spidroin gene catalogue.</title>
        <authorList>
            <person name="Kono N."/>
            <person name="Nakamura H."/>
            <person name="Ohtoshi R."/>
            <person name="Moran D.A.P."/>
            <person name="Shinohara A."/>
            <person name="Yoshida Y."/>
            <person name="Fujiwara M."/>
            <person name="Mori M."/>
            <person name="Tomita M."/>
            <person name="Arakawa K."/>
        </authorList>
    </citation>
    <scope>NUCLEOTIDE SEQUENCE [LARGE SCALE GENOMIC DNA]</scope>
</reference>
<feature type="domain" description="Thioester reductase (TE)" evidence="2">
    <location>
        <begin position="25"/>
        <end position="78"/>
    </location>
</feature>
<organism evidence="3 4">
    <name type="scientific">Araneus ventricosus</name>
    <name type="common">Orbweaver spider</name>
    <name type="synonym">Epeira ventricosa</name>
    <dbReference type="NCBI Taxonomy" id="182803"/>
    <lineage>
        <taxon>Eukaryota</taxon>
        <taxon>Metazoa</taxon>
        <taxon>Ecdysozoa</taxon>
        <taxon>Arthropoda</taxon>
        <taxon>Chelicerata</taxon>
        <taxon>Arachnida</taxon>
        <taxon>Araneae</taxon>
        <taxon>Araneomorphae</taxon>
        <taxon>Entelegynae</taxon>
        <taxon>Araneoidea</taxon>
        <taxon>Araneidae</taxon>
        <taxon>Araneus</taxon>
    </lineage>
</organism>
<keyword evidence="1" id="KW-0521">NADP</keyword>
<feature type="transmembrane region" description="Helical" evidence="1">
    <location>
        <begin position="22"/>
        <end position="41"/>
    </location>
</feature>
<gene>
    <name evidence="3" type="ORF">AVEN_43325_1</name>
</gene>